<feature type="region of interest" description="Disordered" evidence="2">
    <location>
        <begin position="373"/>
        <end position="471"/>
    </location>
</feature>
<evidence type="ECO:0000313" key="4">
    <source>
        <dbReference type="Proteomes" id="UP001165090"/>
    </source>
</evidence>
<evidence type="ECO:0000313" key="3">
    <source>
        <dbReference type="EMBL" id="GLI59660.1"/>
    </source>
</evidence>
<dbReference type="EMBL" id="BSDZ01000004">
    <property type="protein sequence ID" value="GLI59660.1"/>
    <property type="molecule type" value="Genomic_DNA"/>
</dbReference>
<comment type="caution">
    <text evidence="3">The sequence shown here is derived from an EMBL/GenBank/DDBJ whole genome shotgun (WGS) entry which is preliminary data.</text>
</comment>
<dbReference type="Proteomes" id="UP001165090">
    <property type="component" value="Unassembled WGS sequence"/>
</dbReference>
<accession>A0ABQ5RQ50</accession>
<feature type="region of interest" description="Disordered" evidence="2">
    <location>
        <begin position="293"/>
        <end position="340"/>
    </location>
</feature>
<feature type="compositionally biased region" description="Basic residues" evidence="2">
    <location>
        <begin position="445"/>
        <end position="456"/>
    </location>
</feature>
<feature type="region of interest" description="Disordered" evidence="2">
    <location>
        <begin position="223"/>
        <end position="258"/>
    </location>
</feature>
<feature type="region of interest" description="Disordered" evidence="2">
    <location>
        <begin position="1526"/>
        <end position="1564"/>
    </location>
</feature>
<feature type="region of interest" description="Disordered" evidence="2">
    <location>
        <begin position="895"/>
        <end position="932"/>
    </location>
</feature>
<keyword evidence="1" id="KW-0175">Coiled coil</keyword>
<feature type="compositionally biased region" description="Polar residues" evidence="2">
    <location>
        <begin position="1346"/>
        <end position="1356"/>
    </location>
</feature>
<feature type="region of interest" description="Disordered" evidence="2">
    <location>
        <begin position="1252"/>
        <end position="1282"/>
    </location>
</feature>
<evidence type="ECO:0000256" key="2">
    <source>
        <dbReference type="SAM" id="MobiDB-lite"/>
    </source>
</evidence>
<feature type="coiled-coil region" evidence="1">
    <location>
        <begin position="785"/>
        <end position="868"/>
    </location>
</feature>
<feature type="region of interest" description="Disordered" evidence="2">
    <location>
        <begin position="1389"/>
        <end position="1431"/>
    </location>
</feature>
<feature type="compositionally biased region" description="Low complexity" evidence="2">
    <location>
        <begin position="1253"/>
        <end position="1266"/>
    </location>
</feature>
<reference evidence="3 4" key="1">
    <citation type="journal article" date="2023" name="IScience">
        <title>Expanded male sex-determining region conserved during the evolution of homothallism in the green alga Volvox.</title>
        <authorList>
            <person name="Yamamoto K."/>
            <person name="Matsuzaki R."/>
            <person name="Mahakham W."/>
            <person name="Heman W."/>
            <person name="Sekimoto H."/>
            <person name="Kawachi M."/>
            <person name="Minakuchi Y."/>
            <person name="Toyoda A."/>
            <person name="Nozaki H."/>
        </authorList>
    </citation>
    <scope>NUCLEOTIDE SEQUENCE [LARGE SCALE GENOMIC DNA]</scope>
    <source>
        <strain evidence="3 4">NIES-4468</strain>
    </source>
</reference>
<feature type="compositionally biased region" description="Polar residues" evidence="2">
    <location>
        <begin position="1412"/>
        <end position="1431"/>
    </location>
</feature>
<feature type="non-terminal residue" evidence="3">
    <location>
        <position position="1564"/>
    </location>
</feature>
<proteinExistence type="predicted"/>
<feature type="region of interest" description="Disordered" evidence="2">
    <location>
        <begin position="1329"/>
        <end position="1371"/>
    </location>
</feature>
<protein>
    <submittedName>
        <fullName evidence="3">Uncharacterized protein</fullName>
    </submittedName>
</protein>
<gene>
    <name evidence="3" type="ORF">VaNZ11_001597</name>
</gene>
<feature type="compositionally biased region" description="Polar residues" evidence="2">
    <location>
        <begin position="244"/>
        <end position="258"/>
    </location>
</feature>
<evidence type="ECO:0000256" key="1">
    <source>
        <dbReference type="SAM" id="Coils"/>
    </source>
</evidence>
<keyword evidence="4" id="KW-1185">Reference proteome</keyword>
<feature type="non-terminal residue" evidence="3">
    <location>
        <position position="1"/>
    </location>
</feature>
<sequence>EARARARVIEEAAARAPSEAEVAALRARLVEVEHHAENRCIAVQELERQLQEARRQADSEVATLRTRLAEEMRQCAEGRATVQELERHLQEVRRQADGAHSRAQQLQGVFTVLAQLGLPAHTLETVATAAAITTAAPAAAPSLHMPALLPSSLLRSWLSSSVASALTPIQGAVGSPSTATAVAAAAAATAAAAAVTAGQSAAALTPAIISSLREQLAAALLPQQQERCPQPPSPQPQLQRHPQGANSPSSLNAKQSVSGEMQALRRLLHAARAEVLLYRHKLEGSSIRDLQRRLQQQRRHSGVDDDLAVARSNRHRRSRSTGLSQGRTRSRQGRGRSADEDMDLRSLALDLDSVLELEMDLDYRRGLDYHQQTLRGGGQHRSRRWYDTDPGSCSYSDNDVEHDSRNPAGRNSSSRNRAGRARRSASCSSTANTDSSVSEPCNSARARHDRRARRAPGSRNPGNASFRAPSAAAGGPALDAMWLRVQQLALEARMARSREARCLEAARRADAVILLLHGAASRAQLLLAGAPRQQDQDLADELADALARAMRHRQHIARLTVAAEAQGLSQRGVEGEGASCAAAGLQDPAQLKEWEHQQAAAANLAGQLSVARDEAAAAEKQAEALRLQLLQQAEAHAAEVVTARNTAESARARASQLASQVVEARAQQQAMQREAQGLRRQLRGFMLQIRHLMDDLRQRTDLDDLNNIAKAVVAATERALGLWTIREHDHVQATRRAVSDLRSEAAECRQLLQSLATAQQQATSQLAASNKAACAEFGKLRARSAQELSAVKQLLEGEVRQLNGEREQLQARATALQNEKELSEVVCSSLRQQLEKERHAVEEEHRARVEAEERVQATEERLQAAMAHAVHVAEAQRDAVQAAAIAAAERAISAADEREKEEAKRRAEMEARLVEQQERDSSRLQDQQRRHEAALQELKDAHEAETRETAAQLDTASRWAQALQEQLLQRQGQLRQQQGELDGLRTMLHDAEQQLQDVLRELHQAQQRAEAAEARETETLQRLVEAEVATAEAQDEAARHLVEVRVQMNAVAEAQAARNEAEIARDEVGRMLMKVREELDAAVESTRAAELQIAKHADEAHAARNAAEAQSAAARLLEVQVEVARDGLRQAEVRALGAESEAHAERSAAAQLRQQLMDARAALADAQEAARMAAQELVQTKARSDELQQEMLAAERRLEVARAATRLHEQQLCDEQQESDRLRCQLRVCQTRIFELQQASAAVGIDFGRQRDSSGGAATGATAGAASGAGRGPMSGAEGERYGARRGCSVGSEPVGASHRACQPVWAGERQAAPNVDAQQLPVNAIPGREEETASGSATGSGWGSFPTSKASTPVTSGGGETPPQPTDVAAVHDDGLRKTDTVAVATVDTIRPAPPLPHHAVRNPAPAAAPLTSNRPAEQGTTAAGTDSSAVTQPCVAQICSTANVSGSCTSASQTASALPTAPSALHRRALLSHQQATSPQQHVEESLGDQAHKEAQGLLDEVARHCQRLPAINQVLDVMLLSDSGDGDNPAPGHAWQPDTDKIPDGGCGNLNMDADGFLRSP</sequence>
<feature type="coiled-coil region" evidence="1">
    <location>
        <begin position="36"/>
        <end position="102"/>
    </location>
</feature>
<name>A0ABQ5RQ50_9CHLO</name>
<feature type="compositionally biased region" description="Low complexity" evidence="2">
    <location>
        <begin position="406"/>
        <end position="416"/>
    </location>
</feature>
<feature type="coiled-coil region" evidence="1">
    <location>
        <begin position="601"/>
        <end position="681"/>
    </location>
</feature>
<feature type="coiled-coil region" evidence="1">
    <location>
        <begin position="1149"/>
        <end position="1204"/>
    </location>
</feature>
<organism evidence="3 4">
    <name type="scientific">Volvox africanus</name>
    <dbReference type="NCBI Taxonomy" id="51714"/>
    <lineage>
        <taxon>Eukaryota</taxon>
        <taxon>Viridiplantae</taxon>
        <taxon>Chlorophyta</taxon>
        <taxon>core chlorophytes</taxon>
        <taxon>Chlorophyceae</taxon>
        <taxon>CS clade</taxon>
        <taxon>Chlamydomonadales</taxon>
        <taxon>Volvocaceae</taxon>
        <taxon>Volvox</taxon>
    </lineage>
</organism>